<keyword evidence="4" id="KW-1185">Reference proteome</keyword>
<reference evidence="3 4" key="1">
    <citation type="submission" date="2023-07" db="EMBL/GenBank/DDBJ databases">
        <title>Bacillus lucianemedeirus sp. nov, a new species isolated from an immunobiological production facility.</title>
        <authorList>
            <person name="Costa L.V."/>
            <person name="Miranda R.V.S.L."/>
            <person name="Brandao M.L.L."/>
            <person name="Reis C.M.F."/>
            <person name="Frazao A.M."/>
            <person name="Cruz F.V."/>
            <person name="Baio P.V.P."/>
            <person name="Veras J.F.C."/>
            <person name="Ramos J.N."/>
            <person name="Vieira V."/>
        </authorList>
    </citation>
    <scope>NUCLEOTIDE SEQUENCE [LARGE SCALE GENOMIC DNA]</scope>
    <source>
        <strain evidence="3 4">B190/17</strain>
    </source>
</reference>
<organism evidence="3 4">
    <name type="scientific">Bacillus lumedeiriae</name>
    <dbReference type="NCBI Taxonomy" id="3058829"/>
    <lineage>
        <taxon>Bacteria</taxon>
        <taxon>Bacillati</taxon>
        <taxon>Bacillota</taxon>
        <taxon>Bacilli</taxon>
        <taxon>Bacillales</taxon>
        <taxon>Bacillaceae</taxon>
        <taxon>Bacillus</taxon>
    </lineage>
</organism>
<evidence type="ECO:0000259" key="2">
    <source>
        <dbReference type="Pfam" id="PF13038"/>
    </source>
</evidence>
<feature type="transmembrane region" description="Helical" evidence="1">
    <location>
        <begin position="102"/>
        <end position="125"/>
    </location>
</feature>
<dbReference type="Proteomes" id="UP001619911">
    <property type="component" value="Unassembled WGS sequence"/>
</dbReference>
<protein>
    <submittedName>
        <fullName evidence="3">DUF3899 domain-containing protein</fullName>
    </submittedName>
</protein>
<comment type="caution">
    <text evidence="3">The sequence shown here is derived from an EMBL/GenBank/DDBJ whole genome shotgun (WGS) entry which is preliminary data.</text>
</comment>
<name>A0ABW8I8L8_9BACI</name>
<feature type="transmembrane region" description="Helical" evidence="1">
    <location>
        <begin position="7"/>
        <end position="29"/>
    </location>
</feature>
<dbReference type="RefSeq" id="WP_404316677.1">
    <property type="nucleotide sequence ID" value="NZ_JAUIYO010000005.1"/>
</dbReference>
<sequence>MKTLQRSFVMIGSIFVISAVFALFSSPFWNCFVDYAFLTALFCTTAGACLFVWEGGFFNGMRSSFKTFHKSTKAERYIAEFDTLKDRKDFHKEDGKKMTCEWTYPFLAGGGFVILLTFVLALASLS</sequence>
<gene>
    <name evidence="3" type="ORF">QYG89_09055</name>
</gene>
<dbReference type="EMBL" id="JAUIYO010000005">
    <property type="protein sequence ID" value="MFK2825817.1"/>
    <property type="molecule type" value="Genomic_DNA"/>
</dbReference>
<evidence type="ECO:0000256" key="1">
    <source>
        <dbReference type="SAM" id="Phobius"/>
    </source>
</evidence>
<keyword evidence="1" id="KW-0812">Transmembrane</keyword>
<dbReference type="Pfam" id="PF13038">
    <property type="entry name" value="DUF3899"/>
    <property type="match status" value="1"/>
</dbReference>
<feature type="transmembrane region" description="Helical" evidence="1">
    <location>
        <begin position="35"/>
        <end position="53"/>
    </location>
</feature>
<feature type="domain" description="DUF3899" evidence="2">
    <location>
        <begin position="34"/>
        <end position="121"/>
    </location>
</feature>
<keyword evidence="1" id="KW-0472">Membrane</keyword>
<evidence type="ECO:0000313" key="4">
    <source>
        <dbReference type="Proteomes" id="UP001619911"/>
    </source>
</evidence>
<keyword evidence="1" id="KW-1133">Transmembrane helix</keyword>
<dbReference type="InterPro" id="IPR025007">
    <property type="entry name" value="DUF3899"/>
</dbReference>
<proteinExistence type="predicted"/>
<evidence type="ECO:0000313" key="3">
    <source>
        <dbReference type="EMBL" id="MFK2825817.1"/>
    </source>
</evidence>
<accession>A0ABW8I8L8</accession>